<dbReference type="InterPro" id="IPR029058">
    <property type="entry name" value="AB_hydrolase_fold"/>
</dbReference>
<feature type="domain" description="PHB de-polymerase C-terminal" evidence="1">
    <location>
        <begin position="207"/>
        <end position="408"/>
    </location>
</feature>
<name>A0A918IXD9_9RHOB</name>
<evidence type="ECO:0000313" key="3">
    <source>
        <dbReference type="Proteomes" id="UP000628984"/>
    </source>
</evidence>
<organism evidence="2 3">
    <name type="scientific">Gemmobacter lanyuensis</name>
    <dbReference type="NCBI Taxonomy" id="1054497"/>
    <lineage>
        <taxon>Bacteria</taxon>
        <taxon>Pseudomonadati</taxon>
        <taxon>Pseudomonadota</taxon>
        <taxon>Alphaproteobacteria</taxon>
        <taxon>Rhodobacterales</taxon>
        <taxon>Paracoccaceae</taxon>
        <taxon>Gemmobacter</taxon>
    </lineage>
</organism>
<accession>A0A918IXD9</accession>
<reference evidence="2" key="2">
    <citation type="submission" date="2020-09" db="EMBL/GenBank/DDBJ databases">
        <authorList>
            <person name="Sun Q."/>
            <person name="Kim S."/>
        </authorList>
    </citation>
    <scope>NUCLEOTIDE SEQUENCE</scope>
    <source>
        <strain evidence="2">KCTC 23714</strain>
    </source>
</reference>
<dbReference type="SUPFAM" id="SSF53474">
    <property type="entry name" value="alpha/beta-Hydrolases"/>
    <property type="match status" value="1"/>
</dbReference>
<comment type="caution">
    <text evidence="2">The sequence shown here is derived from an EMBL/GenBank/DDBJ whole genome shotgun (WGS) entry which is preliminary data.</text>
</comment>
<proteinExistence type="predicted"/>
<dbReference type="Proteomes" id="UP000628984">
    <property type="component" value="Unassembled WGS sequence"/>
</dbReference>
<gene>
    <name evidence="2" type="ORF">GCM10011452_26680</name>
</gene>
<dbReference type="PANTHER" id="PTHR36837:SF4">
    <property type="entry name" value="BLR0908 PROTEIN"/>
    <property type="match status" value="1"/>
</dbReference>
<dbReference type="InterPro" id="IPR051321">
    <property type="entry name" value="PHA/PHB_synthase"/>
</dbReference>
<dbReference type="PIRSF" id="PIRSF020818">
    <property type="entry name" value="PHB_depoly_PhaZ"/>
    <property type="match status" value="1"/>
</dbReference>
<dbReference type="AlphaFoldDB" id="A0A918IXD9"/>
<protein>
    <submittedName>
        <fullName evidence="2">Polyhydroxyalkanoate depolymerase</fullName>
    </submittedName>
</protein>
<dbReference type="InterPro" id="IPR009656">
    <property type="entry name" value="PHB_depo_C"/>
</dbReference>
<sequence>MKYMATYDLMETARNTNEWLGATARAMASYPVFALSANPLFQLTAAWGEVTERTFSRMVTKPDWGIRSIVGPDGTDHLVDIKPVVERDFGNLIHFSVRRRDKMKRQIMVVTPMSGHYATLLRPTVASLLPDADVYVTDWHNARDIPVSAGKFDVEDYVLYLVDFMRHLGPDTHVIAVCQPVPLTLAATAYLAAEDPAAQPRSLTLMGGPVDPDAAPTEVTDFGRRVTMGQLEQLAIQRVGFKYKGAGRLVYPGLMQLAGFMSMNAERHSKAFSDQILRAARGEASDHDAHNRFYDEYLAVMDMTAEFYLSTVERIFKNREIARNDFVVAGKKVDFAAITDVAVKIVEGEKDDISAPGQCLAALNLLTNLPAAKKASHLEPGAGHYGIFAGKSWRLNIRPLVLNFIDANSGAAAEAPKKAPVKLAAAK</sequence>
<dbReference type="Gene3D" id="3.40.50.1820">
    <property type="entry name" value="alpha/beta hydrolase"/>
    <property type="match status" value="1"/>
</dbReference>
<dbReference type="EMBL" id="BMYQ01000008">
    <property type="protein sequence ID" value="GGW36813.1"/>
    <property type="molecule type" value="Genomic_DNA"/>
</dbReference>
<reference evidence="2" key="1">
    <citation type="journal article" date="2014" name="Int. J. Syst. Evol. Microbiol.">
        <title>Complete genome sequence of Corynebacterium casei LMG S-19264T (=DSM 44701T), isolated from a smear-ripened cheese.</title>
        <authorList>
            <consortium name="US DOE Joint Genome Institute (JGI-PGF)"/>
            <person name="Walter F."/>
            <person name="Albersmeier A."/>
            <person name="Kalinowski J."/>
            <person name="Ruckert C."/>
        </authorList>
    </citation>
    <scope>NUCLEOTIDE SEQUENCE</scope>
    <source>
        <strain evidence="2">KCTC 23714</strain>
    </source>
</reference>
<evidence type="ECO:0000313" key="2">
    <source>
        <dbReference type="EMBL" id="GGW36813.1"/>
    </source>
</evidence>
<dbReference type="RefSeq" id="WP_189634373.1">
    <property type="nucleotide sequence ID" value="NZ_BMYQ01000008.1"/>
</dbReference>
<dbReference type="PANTHER" id="PTHR36837">
    <property type="entry name" value="POLY(3-HYDROXYALKANOATE) POLYMERASE SUBUNIT PHAC"/>
    <property type="match status" value="1"/>
</dbReference>
<keyword evidence="3" id="KW-1185">Reference proteome</keyword>
<evidence type="ECO:0000259" key="1">
    <source>
        <dbReference type="Pfam" id="PF06850"/>
    </source>
</evidence>
<dbReference type="Pfam" id="PF06850">
    <property type="entry name" value="PHB_depo_C"/>
    <property type="match status" value="1"/>
</dbReference>
<dbReference type="InterPro" id="IPR010915">
    <property type="entry name" value="PHB_depoly_PhaZ"/>
</dbReference>
<dbReference type="NCBIfam" id="TIGR01849">
    <property type="entry name" value="PHB_depoly_PhaZ"/>
    <property type="match status" value="1"/>
</dbReference>